<dbReference type="InterPro" id="IPR018490">
    <property type="entry name" value="cNMP-bd_dom_sf"/>
</dbReference>
<dbReference type="GO" id="GO:0003254">
    <property type="term" value="P:regulation of membrane depolarization"/>
    <property type="evidence" value="ECO:0007669"/>
    <property type="project" value="TreeGrafter"/>
</dbReference>
<dbReference type="InterPro" id="IPR014710">
    <property type="entry name" value="RmlC-like_jellyroll"/>
</dbReference>
<dbReference type="Gene3D" id="1.10.287.630">
    <property type="entry name" value="Helix hairpin bin"/>
    <property type="match status" value="1"/>
</dbReference>
<reference evidence="5" key="2">
    <citation type="submission" date="2025-05" db="UniProtKB">
        <authorList>
            <consortium name="EnsemblMetazoa"/>
        </authorList>
    </citation>
    <scope>IDENTIFICATION</scope>
</reference>
<feature type="transmembrane region" description="Helical" evidence="3">
    <location>
        <begin position="81"/>
        <end position="100"/>
    </location>
</feature>
<keyword evidence="6" id="KW-1185">Reference proteome</keyword>
<dbReference type="InterPro" id="IPR013621">
    <property type="entry name" value="Ion_trans_N"/>
</dbReference>
<evidence type="ECO:0000256" key="3">
    <source>
        <dbReference type="SAM" id="Phobius"/>
    </source>
</evidence>
<keyword evidence="3" id="KW-1133">Transmembrane helix</keyword>
<feature type="transmembrane region" description="Helical" evidence="3">
    <location>
        <begin position="178"/>
        <end position="197"/>
    </location>
</feature>
<dbReference type="Pfam" id="PF08412">
    <property type="entry name" value="Ion_trans_N"/>
    <property type="match status" value="1"/>
</dbReference>
<dbReference type="AlphaFoldDB" id="A0A6P7FKN7"/>
<evidence type="ECO:0000256" key="1">
    <source>
        <dbReference type="ARBA" id="ARBA00004651"/>
    </source>
</evidence>
<sequence length="550" mass="64470">MPHSCEIILPDYVERKFESLGYTSNFRKRWLKLLLISETNPLACLYFKSEKSMRKEQLRQIKSGYTYIIHPLSKFRQWYEVYLLLFYVMMLIVKPLDTCVKRLRITRKHRTVSVTLDFLSFVDIVTNFFSGYIVYKNKTMELEPWKIAKNYLFGPYFVSDVLGSMKFLIFLTMKDPPLIFIGIQNIFCYSRAIRVWTLMKLIIRVSALTNIKSKTTLFSICCVSFFLFSLHFSTCLVIGLKIIIRYNFQAPDPHNTSDINIYEEYIDYMFRSSAYLLGITLPQVYFEEHFKEPEDFVTAVFGYLVGKVLIISTWIIIALSILANRSTKIKYQKIMNELEEYMIQKQLPIKLRKKITTYYHFKYQGSYFKEDLITFLLSDNLKKDINMGICRYLISNVSIFKKLSKEQVSDIVQVLVSEIFLPNDAIIQAGTIGEAMYFLASGTVAVYTHSGKEICHLTDGAYFGEVSLVVKGQKRSASISAIEICHIYRLKKSDFQKTLMKYRQIYQTIINTAELRLKETLFVEETYKKTLFEETYTTDSTVRARIQSQH</sequence>
<dbReference type="GeneID" id="114330407"/>
<dbReference type="GO" id="GO:0035725">
    <property type="term" value="P:sodium ion transmembrane transport"/>
    <property type="evidence" value="ECO:0007669"/>
    <property type="project" value="TreeGrafter"/>
</dbReference>
<comment type="subcellular location">
    <subcellularLocation>
        <location evidence="1">Cell membrane</location>
        <topology evidence="1">Multi-pass membrane protein</topology>
    </subcellularLocation>
</comment>
<feature type="transmembrane region" description="Helical" evidence="3">
    <location>
        <begin position="112"/>
        <end position="133"/>
    </location>
</feature>
<evidence type="ECO:0000313" key="7">
    <source>
        <dbReference type="RefSeq" id="XP_028135552.1"/>
    </source>
</evidence>
<dbReference type="SUPFAM" id="SSF51206">
    <property type="entry name" value="cAMP-binding domain-like"/>
    <property type="match status" value="1"/>
</dbReference>
<evidence type="ECO:0000256" key="2">
    <source>
        <dbReference type="ARBA" id="ARBA00022475"/>
    </source>
</evidence>
<dbReference type="Gene3D" id="2.60.120.10">
    <property type="entry name" value="Jelly Rolls"/>
    <property type="match status" value="1"/>
</dbReference>
<dbReference type="InterPro" id="IPR051413">
    <property type="entry name" value="K/Na_HCN_channel"/>
</dbReference>
<keyword evidence="3" id="KW-0812">Transmembrane</keyword>
<dbReference type="Pfam" id="PF00027">
    <property type="entry name" value="cNMP_binding"/>
    <property type="match status" value="1"/>
</dbReference>
<dbReference type="PANTHER" id="PTHR45689">
    <property type="entry name" value="I[[H]] CHANNEL, ISOFORM E"/>
    <property type="match status" value="1"/>
</dbReference>
<dbReference type="OrthoDB" id="2021138at2759"/>
<evidence type="ECO:0000313" key="6">
    <source>
        <dbReference type="Proteomes" id="UP001652700"/>
    </source>
</evidence>
<dbReference type="PANTHER" id="PTHR45689:SF14">
    <property type="entry name" value="CYCLIC NUCLEOTIDE-GATED CATION CHANNEL SUBUNIT A-LIKE PROTEIN"/>
    <property type="match status" value="1"/>
</dbReference>
<feature type="transmembrane region" description="Helical" evidence="3">
    <location>
        <begin position="217"/>
        <end position="244"/>
    </location>
</feature>
<evidence type="ECO:0000313" key="5">
    <source>
        <dbReference type="EnsemblMetazoa" id="XP_028135552.1"/>
    </source>
</evidence>
<dbReference type="InParanoid" id="A0A6P7FKN7"/>
<gene>
    <name evidence="7" type="primary">LOC114330407</name>
</gene>
<name>A0A6P7FKN7_DIAVI</name>
<organism evidence="7">
    <name type="scientific">Diabrotica virgifera virgifera</name>
    <name type="common">western corn rootworm</name>
    <dbReference type="NCBI Taxonomy" id="50390"/>
    <lineage>
        <taxon>Eukaryota</taxon>
        <taxon>Metazoa</taxon>
        <taxon>Ecdysozoa</taxon>
        <taxon>Arthropoda</taxon>
        <taxon>Hexapoda</taxon>
        <taxon>Insecta</taxon>
        <taxon>Pterygota</taxon>
        <taxon>Neoptera</taxon>
        <taxon>Endopterygota</taxon>
        <taxon>Coleoptera</taxon>
        <taxon>Polyphaga</taxon>
        <taxon>Cucujiformia</taxon>
        <taxon>Chrysomeloidea</taxon>
        <taxon>Chrysomelidae</taxon>
        <taxon>Galerucinae</taxon>
        <taxon>Diabroticina</taxon>
        <taxon>Diabroticites</taxon>
        <taxon>Diabrotica</taxon>
    </lineage>
</organism>
<feature type="transmembrane region" description="Helical" evidence="3">
    <location>
        <begin position="298"/>
        <end position="323"/>
    </location>
</feature>
<dbReference type="PROSITE" id="PS50042">
    <property type="entry name" value="CNMP_BINDING_3"/>
    <property type="match status" value="1"/>
</dbReference>
<dbReference type="EnsemblMetazoa" id="XM_028279751.1">
    <property type="protein sequence ID" value="XP_028135552.1"/>
    <property type="gene ID" value="LOC114330407"/>
</dbReference>
<feature type="domain" description="Cyclic nucleotide-binding" evidence="4">
    <location>
        <begin position="399"/>
        <end position="516"/>
    </location>
</feature>
<dbReference type="GO" id="GO:0005249">
    <property type="term" value="F:voltage-gated potassium channel activity"/>
    <property type="evidence" value="ECO:0007669"/>
    <property type="project" value="TreeGrafter"/>
</dbReference>
<accession>A0A6P7FKN7</accession>
<dbReference type="SMART" id="SM00100">
    <property type="entry name" value="cNMP"/>
    <property type="match status" value="1"/>
</dbReference>
<dbReference type="KEGG" id="dvv:114330407"/>
<reference evidence="7" key="1">
    <citation type="submission" date="2025-04" db="UniProtKB">
        <authorList>
            <consortium name="RefSeq"/>
        </authorList>
    </citation>
    <scope>IDENTIFICATION</scope>
    <source>
        <tissue evidence="7">Whole insect</tissue>
    </source>
</reference>
<evidence type="ECO:0000259" key="4">
    <source>
        <dbReference type="PROSITE" id="PS50042"/>
    </source>
</evidence>
<dbReference type="PROSITE" id="PS00889">
    <property type="entry name" value="CNMP_BINDING_2"/>
    <property type="match status" value="1"/>
</dbReference>
<dbReference type="CDD" id="cd00038">
    <property type="entry name" value="CAP_ED"/>
    <property type="match status" value="1"/>
</dbReference>
<dbReference type="Proteomes" id="UP001652700">
    <property type="component" value="Unplaced"/>
</dbReference>
<dbReference type="GO" id="GO:0098855">
    <property type="term" value="C:HCN channel complex"/>
    <property type="evidence" value="ECO:0007669"/>
    <property type="project" value="TreeGrafter"/>
</dbReference>
<dbReference type="InterPro" id="IPR018488">
    <property type="entry name" value="cNMP-bd_CS"/>
</dbReference>
<dbReference type="InterPro" id="IPR000595">
    <property type="entry name" value="cNMP-bd_dom"/>
</dbReference>
<dbReference type="RefSeq" id="XP_028135552.1">
    <property type="nucleotide sequence ID" value="XM_028279751.1"/>
</dbReference>
<keyword evidence="3" id="KW-0472">Membrane</keyword>
<dbReference type="PROSITE" id="PS00888">
    <property type="entry name" value="CNMP_BINDING_1"/>
    <property type="match status" value="1"/>
</dbReference>
<keyword evidence="2" id="KW-1003">Cell membrane</keyword>
<proteinExistence type="predicted"/>
<protein>
    <submittedName>
        <fullName evidence="7">Potassium/sodium hyperpolarization-activated cyclic nucleotide-gated channel 2-like</fullName>
    </submittedName>
</protein>